<feature type="transmembrane region" description="Helical" evidence="6">
    <location>
        <begin position="12"/>
        <end position="31"/>
    </location>
</feature>
<dbReference type="GO" id="GO:0097272">
    <property type="term" value="P:ammonium homeostasis"/>
    <property type="evidence" value="ECO:0007669"/>
    <property type="project" value="TreeGrafter"/>
</dbReference>
<feature type="domain" description="Ammonium transporter AmtB-like" evidence="7">
    <location>
        <begin position="22"/>
        <end position="353"/>
    </location>
</feature>
<dbReference type="InterPro" id="IPR029020">
    <property type="entry name" value="Ammonium/urea_transptr"/>
</dbReference>
<dbReference type="PRINTS" id="PR00342">
    <property type="entry name" value="RHESUSRHD"/>
</dbReference>
<feature type="transmembrane region" description="Helical" evidence="6">
    <location>
        <begin position="242"/>
        <end position="259"/>
    </location>
</feature>
<feature type="transmembrane region" description="Helical" evidence="6">
    <location>
        <begin position="170"/>
        <end position="188"/>
    </location>
</feature>
<dbReference type="InterPro" id="IPR002229">
    <property type="entry name" value="RhesusRHD"/>
</dbReference>
<dbReference type="EMBL" id="ABDC03001834">
    <property type="status" value="NOT_ANNOTATED_CDS"/>
    <property type="molecule type" value="Genomic_DNA"/>
</dbReference>
<dbReference type="Ensembl" id="ENSMICT00000050725.2">
    <property type="protein sequence ID" value="ENSMICP00000027810.2"/>
    <property type="gene ID" value="ENSMICG00000016235.3"/>
</dbReference>
<keyword evidence="9" id="KW-1185">Reference proteome</keyword>
<feature type="transmembrane region" description="Helical" evidence="6">
    <location>
        <begin position="208"/>
        <end position="230"/>
    </location>
</feature>
<dbReference type="GeneTree" id="ENSGT00950000182844"/>
<evidence type="ECO:0000313" key="8">
    <source>
        <dbReference type="Ensembl" id="ENSMICP00000027810.2"/>
    </source>
</evidence>
<reference evidence="8" key="1">
    <citation type="submission" date="2016-12" db="EMBL/GenBank/DDBJ databases">
        <title>Mouse lemur reference genome and diversity panel.</title>
        <authorList>
            <person name="Harris R."/>
            <person name="Larsen P."/>
            <person name="Liu Y."/>
            <person name="Hughes D.S."/>
            <person name="Murali S."/>
            <person name="Raveendran M."/>
            <person name="Korchina V."/>
            <person name="Wang M."/>
            <person name="Jhangiani S."/>
            <person name="Bandaranaike D."/>
            <person name="Bellair M."/>
            <person name="Blankenburg K."/>
            <person name="Chao H."/>
            <person name="Dahdouli M."/>
            <person name="Dinh H."/>
            <person name="Doddapaneni H."/>
            <person name="English A."/>
            <person name="Firestine M."/>
            <person name="Gnanaolivu R."/>
            <person name="Gross S."/>
            <person name="Hernandez B."/>
            <person name="Javaid M."/>
            <person name="Jayaseelan J."/>
            <person name="Jones J."/>
            <person name="Khan Z."/>
            <person name="Kovar C."/>
            <person name="Kurapati P."/>
            <person name="Le B."/>
            <person name="Lee S."/>
            <person name="Li M."/>
            <person name="Mathew T."/>
            <person name="Narasimhan A."/>
            <person name="Ngo D."/>
            <person name="Nguyen L."/>
            <person name="Okwuonu G."/>
            <person name="Ongeri F."/>
            <person name="Osuji N."/>
            <person name="Pu L.-L."/>
            <person name="Puazo M."/>
            <person name="Quiroz J."/>
            <person name="Raj R."/>
            <person name="Rajbhandari K."/>
            <person name="Reid J.G."/>
            <person name="Santibanez J."/>
            <person name="Sexton D."/>
            <person name="Skinner E."/>
            <person name="Vee V."/>
            <person name="Weissenberger G."/>
            <person name="Wu Y."/>
            <person name="Xin Y."/>
            <person name="Han Y."/>
            <person name="Campbell C."/>
            <person name="Brown A."/>
            <person name="Sullivan B."/>
            <person name="Shelton J."/>
            <person name="Brown S."/>
            <person name="Dudchenko O."/>
            <person name="Machol I."/>
            <person name="Durand N."/>
            <person name="Shamim M."/>
            <person name="Lieberman A."/>
            <person name="Muzny D.M."/>
            <person name="Richards S."/>
            <person name="Yoder A."/>
            <person name="Worley K.C."/>
            <person name="Rogers J."/>
            <person name="Gibbs R.A."/>
        </authorList>
    </citation>
    <scope>NUCLEOTIDE SEQUENCE [LARGE SCALE GENOMIC DNA]</scope>
</reference>
<evidence type="ECO:0000256" key="5">
    <source>
        <dbReference type="ARBA" id="ARBA00023136"/>
    </source>
</evidence>
<reference evidence="8" key="2">
    <citation type="submission" date="2025-08" db="UniProtKB">
        <authorList>
            <consortium name="Ensembl"/>
        </authorList>
    </citation>
    <scope>IDENTIFICATION</scope>
</reference>
<dbReference type="GO" id="GO:0005886">
    <property type="term" value="C:plasma membrane"/>
    <property type="evidence" value="ECO:0007669"/>
    <property type="project" value="InterPro"/>
</dbReference>
<evidence type="ECO:0000256" key="2">
    <source>
        <dbReference type="ARBA" id="ARBA00011036"/>
    </source>
</evidence>
<evidence type="ECO:0000256" key="3">
    <source>
        <dbReference type="ARBA" id="ARBA00022692"/>
    </source>
</evidence>
<reference evidence="8" key="3">
    <citation type="submission" date="2025-09" db="UniProtKB">
        <authorList>
            <consortium name="Ensembl"/>
        </authorList>
    </citation>
    <scope>IDENTIFICATION</scope>
</reference>
<dbReference type="Pfam" id="PF00909">
    <property type="entry name" value="Ammonium_transp"/>
    <property type="match status" value="1"/>
</dbReference>
<dbReference type="GO" id="GO:0008519">
    <property type="term" value="F:ammonium channel activity"/>
    <property type="evidence" value="ECO:0007669"/>
    <property type="project" value="InterPro"/>
</dbReference>
<comment type="similarity">
    <text evidence="2">Belongs to the ammonium transporter (TC 2.A.49) family. Rh subfamily.</text>
</comment>
<keyword evidence="3 6" id="KW-0812">Transmembrane</keyword>
<dbReference type="Proteomes" id="UP000694394">
    <property type="component" value="Chromosome 2"/>
</dbReference>
<proteinExistence type="inferred from homology"/>
<dbReference type="AlphaFoldDB" id="A0A8C5VRW7"/>
<evidence type="ECO:0000256" key="1">
    <source>
        <dbReference type="ARBA" id="ARBA00004141"/>
    </source>
</evidence>
<feature type="transmembrane region" description="Helical" evidence="6">
    <location>
        <begin position="329"/>
        <end position="350"/>
    </location>
</feature>
<dbReference type="Gene3D" id="1.10.3430.10">
    <property type="entry name" value="Ammonium transporter AmtB like domains"/>
    <property type="match status" value="1"/>
</dbReference>
<evidence type="ECO:0000256" key="4">
    <source>
        <dbReference type="ARBA" id="ARBA00022989"/>
    </source>
</evidence>
<sequence>MGSKYPPSLRVCLPWWALALEAAFILVFFFYTSYDTSSKNQKTLMETYRGFQDVTVMAALGMSFLASSLRRYSWSGVAFSLFLLVLGVQWALLVDGFLENVSTGKVVITLLRYRDLATMSAVSVLISLGAILGKANLLQLLVMVPLEVTAFSTMRMVNRRFLNIDDHSNMMHIYVFSAYFGLTVAYCLSRGLPSGIQEKDRTATSPSLFAMLGTLFLWTFWPSFNCALLNDPNERKNAVFNTYYALAVSTVTATSVSAWAHPQGKINMTHIHNAVLAGGVAVGASCHLISSPWLAMVLGFVAGLISSAGAECLPVCFNQVLGVHDTCGVYYTFSLPGLLGGITYIVLLTLQISWTKNSMSLGWNLAITMAEGGDEEVVVWRHLPGVPSSPFMAPATETTTAPNYRNHIFSSFGCWILSKSIQEKQGLFENKTTSFHHCSPLYSTNTYYSKAS</sequence>
<evidence type="ECO:0000259" key="7">
    <source>
        <dbReference type="Pfam" id="PF00909"/>
    </source>
</evidence>
<accession>A0A8C5VRW7</accession>
<dbReference type="SUPFAM" id="SSF111352">
    <property type="entry name" value="Ammonium transporter"/>
    <property type="match status" value="1"/>
</dbReference>
<evidence type="ECO:0000256" key="6">
    <source>
        <dbReference type="SAM" id="Phobius"/>
    </source>
</evidence>
<dbReference type="EMBL" id="ABDC03001833">
    <property type="status" value="NOT_ANNOTATED_CDS"/>
    <property type="molecule type" value="Genomic_DNA"/>
</dbReference>
<name>A0A8C5VRW7_MICMU</name>
<protein>
    <recommendedName>
        <fullName evidence="7">Ammonium transporter AmtB-like domain-containing protein</fullName>
    </recommendedName>
</protein>
<gene>
    <name evidence="8" type="primary">LOC105863531</name>
</gene>
<evidence type="ECO:0000313" key="9">
    <source>
        <dbReference type="Proteomes" id="UP000694394"/>
    </source>
</evidence>
<keyword evidence="5 6" id="KW-0472">Membrane</keyword>
<comment type="subcellular location">
    <subcellularLocation>
        <location evidence="1">Membrane</location>
        <topology evidence="1">Multi-pass membrane protein</topology>
    </subcellularLocation>
</comment>
<dbReference type="InterPro" id="IPR024041">
    <property type="entry name" value="NH4_transpt_AmtB-like_dom"/>
</dbReference>
<feature type="transmembrane region" description="Helical" evidence="6">
    <location>
        <begin position="113"/>
        <end position="133"/>
    </location>
</feature>
<dbReference type="PANTHER" id="PTHR11730:SF43">
    <property type="entry name" value="BLOOD GROUP RH(CE) POLYPEPTIDE-RELATED"/>
    <property type="match status" value="1"/>
</dbReference>
<dbReference type="PANTHER" id="PTHR11730">
    <property type="entry name" value="AMMONIUM TRANSPORTER"/>
    <property type="match status" value="1"/>
</dbReference>
<organism evidence="8 9">
    <name type="scientific">Microcebus murinus</name>
    <name type="common">Gray mouse lemur</name>
    <name type="synonym">Lemur murinus</name>
    <dbReference type="NCBI Taxonomy" id="30608"/>
    <lineage>
        <taxon>Eukaryota</taxon>
        <taxon>Metazoa</taxon>
        <taxon>Chordata</taxon>
        <taxon>Craniata</taxon>
        <taxon>Vertebrata</taxon>
        <taxon>Euteleostomi</taxon>
        <taxon>Mammalia</taxon>
        <taxon>Eutheria</taxon>
        <taxon>Euarchontoglires</taxon>
        <taxon>Primates</taxon>
        <taxon>Strepsirrhini</taxon>
        <taxon>Lemuriformes</taxon>
        <taxon>Cheirogaleidae</taxon>
        <taxon>Microcebus</taxon>
    </lineage>
</organism>
<feature type="transmembrane region" description="Helical" evidence="6">
    <location>
        <begin position="271"/>
        <end position="290"/>
    </location>
</feature>
<feature type="transmembrane region" description="Helical" evidence="6">
    <location>
        <begin position="76"/>
        <end position="93"/>
    </location>
</feature>
<keyword evidence="4 6" id="KW-1133">Transmembrane helix</keyword>
<dbReference type="FunFam" id="1.10.3430.10:FF:000009">
    <property type="entry name" value="Blood group Rh(D) polypeptide"/>
    <property type="match status" value="1"/>
</dbReference>